<comment type="subcellular location">
    <subcellularLocation>
        <location evidence="1">Membrane</location>
    </subcellularLocation>
</comment>
<evidence type="ECO:0000259" key="6">
    <source>
        <dbReference type="Pfam" id="PF13664"/>
    </source>
</evidence>
<protein>
    <recommendedName>
        <fullName evidence="6">TMEM205-like domain-containing protein</fullName>
    </recommendedName>
</protein>
<feature type="transmembrane region" description="Helical" evidence="5">
    <location>
        <begin position="115"/>
        <end position="135"/>
    </location>
</feature>
<organism evidence="7 8">
    <name type="scientific">Polaromonas vacuolata</name>
    <dbReference type="NCBI Taxonomy" id="37448"/>
    <lineage>
        <taxon>Bacteria</taxon>
        <taxon>Pseudomonadati</taxon>
        <taxon>Pseudomonadota</taxon>
        <taxon>Betaproteobacteria</taxon>
        <taxon>Burkholderiales</taxon>
        <taxon>Comamonadaceae</taxon>
        <taxon>Polaromonas</taxon>
    </lineage>
</organism>
<keyword evidence="3 5" id="KW-1133">Transmembrane helix</keyword>
<evidence type="ECO:0000256" key="1">
    <source>
        <dbReference type="ARBA" id="ARBA00004370"/>
    </source>
</evidence>
<dbReference type="Pfam" id="PF13664">
    <property type="entry name" value="DUF4149"/>
    <property type="match status" value="1"/>
</dbReference>
<sequence length="143" mass="15679">MKRHRFGVMVAALWWGSLTALGFVIVPMLFTHLATPQIAGAMAAKLFTAQTWLSTACAMLLFMVFNKGGQDAPSLYMRGTIKFILAGLLLTLLVEFGIAPRILSARADGGDLRLWHGLGSAMYFGQWICAGFSLWRLSLRPAD</sequence>
<gene>
    <name evidence="7" type="ORF">HC248_02195</name>
</gene>
<evidence type="ECO:0000256" key="3">
    <source>
        <dbReference type="ARBA" id="ARBA00022989"/>
    </source>
</evidence>
<dbReference type="InterPro" id="IPR025423">
    <property type="entry name" value="TMEM205-like"/>
</dbReference>
<evidence type="ECO:0000256" key="2">
    <source>
        <dbReference type="ARBA" id="ARBA00022692"/>
    </source>
</evidence>
<dbReference type="EMBL" id="CP051461">
    <property type="protein sequence ID" value="QJC56884.1"/>
    <property type="molecule type" value="Genomic_DNA"/>
</dbReference>
<evidence type="ECO:0000313" key="7">
    <source>
        <dbReference type="EMBL" id="QJC56884.1"/>
    </source>
</evidence>
<feature type="transmembrane region" description="Helical" evidence="5">
    <location>
        <begin position="12"/>
        <end position="30"/>
    </location>
</feature>
<name>A0A6H2HBB4_9BURK</name>
<keyword evidence="4 5" id="KW-0472">Membrane</keyword>
<keyword evidence="2 5" id="KW-0812">Transmembrane</keyword>
<reference evidence="7 8" key="1">
    <citation type="submission" date="2020-04" db="EMBL/GenBank/DDBJ databases">
        <title>Complete genome of a Psychrophilic, Marine, Gas Vacuolate Bacterium Polaromonas vacuolata KCTC 22033T.</title>
        <authorList>
            <person name="Hwang K."/>
            <person name="Kim K.M."/>
        </authorList>
    </citation>
    <scope>NUCLEOTIDE SEQUENCE [LARGE SCALE GENOMIC DNA]</scope>
    <source>
        <strain evidence="7 8">KCTC 22033</strain>
    </source>
</reference>
<proteinExistence type="predicted"/>
<feature type="transmembrane region" description="Helical" evidence="5">
    <location>
        <begin position="42"/>
        <end position="62"/>
    </location>
</feature>
<evidence type="ECO:0000256" key="4">
    <source>
        <dbReference type="ARBA" id="ARBA00023136"/>
    </source>
</evidence>
<dbReference type="RefSeq" id="WP_168922477.1">
    <property type="nucleotide sequence ID" value="NZ_CP051461.1"/>
</dbReference>
<feature type="domain" description="TMEM205-like" evidence="6">
    <location>
        <begin position="10"/>
        <end position="109"/>
    </location>
</feature>
<dbReference type="Proteomes" id="UP000502041">
    <property type="component" value="Chromosome"/>
</dbReference>
<keyword evidence="8" id="KW-1185">Reference proteome</keyword>
<feature type="transmembrane region" description="Helical" evidence="5">
    <location>
        <begin position="83"/>
        <end position="103"/>
    </location>
</feature>
<accession>A0A6H2HBB4</accession>
<dbReference type="GO" id="GO:0016020">
    <property type="term" value="C:membrane"/>
    <property type="evidence" value="ECO:0007669"/>
    <property type="project" value="UniProtKB-SubCell"/>
</dbReference>
<dbReference type="KEGG" id="pvac:HC248_02195"/>
<evidence type="ECO:0000313" key="8">
    <source>
        <dbReference type="Proteomes" id="UP000502041"/>
    </source>
</evidence>
<dbReference type="AlphaFoldDB" id="A0A6H2HBB4"/>
<evidence type="ECO:0000256" key="5">
    <source>
        <dbReference type="SAM" id="Phobius"/>
    </source>
</evidence>